<evidence type="ECO:0000313" key="2">
    <source>
        <dbReference type="Proteomes" id="UP000663845"/>
    </source>
</evidence>
<dbReference type="Proteomes" id="UP000663845">
    <property type="component" value="Unassembled WGS sequence"/>
</dbReference>
<name>A0A815VAR9_9BILA</name>
<accession>A0A815VAR9</accession>
<reference evidence="1" key="1">
    <citation type="submission" date="2021-02" db="EMBL/GenBank/DDBJ databases">
        <authorList>
            <person name="Nowell W R."/>
        </authorList>
    </citation>
    <scope>NUCLEOTIDE SEQUENCE</scope>
</reference>
<evidence type="ECO:0000313" key="1">
    <source>
        <dbReference type="EMBL" id="CAF1532372.1"/>
    </source>
</evidence>
<dbReference type="EMBL" id="CAJNOG010003522">
    <property type="protein sequence ID" value="CAF1532372.1"/>
    <property type="molecule type" value="Genomic_DNA"/>
</dbReference>
<organism evidence="1 2">
    <name type="scientific">Adineta steineri</name>
    <dbReference type="NCBI Taxonomy" id="433720"/>
    <lineage>
        <taxon>Eukaryota</taxon>
        <taxon>Metazoa</taxon>
        <taxon>Spiralia</taxon>
        <taxon>Gnathifera</taxon>
        <taxon>Rotifera</taxon>
        <taxon>Eurotatoria</taxon>
        <taxon>Bdelloidea</taxon>
        <taxon>Adinetida</taxon>
        <taxon>Adinetidae</taxon>
        <taxon>Adineta</taxon>
    </lineage>
</organism>
<sequence>MVSIPDSIFARNMNFGGTLQYDLEVVHGAEIANVLFKISDNLMIDSQILSVCLRATAAFHEDESNVFLANVPQRGKSINEYTLLIASMGTGKSLIFSKIMEVHQLKRQFDLKIEESRLMENGKKIDKTVDYRHAILNEITGPGLTKYLDSAGNVFVLIDEFDGDHEKIGLFCSSTKTNNLKYV</sequence>
<protein>
    <submittedName>
        <fullName evidence="1">Uncharacterized protein</fullName>
    </submittedName>
</protein>
<gene>
    <name evidence="1" type="ORF">JYZ213_LOCUS45215</name>
</gene>
<dbReference type="AlphaFoldDB" id="A0A815VAR9"/>
<comment type="caution">
    <text evidence="1">The sequence shown here is derived from an EMBL/GenBank/DDBJ whole genome shotgun (WGS) entry which is preliminary data.</text>
</comment>
<proteinExistence type="predicted"/>